<dbReference type="Proteomes" id="UP000184267">
    <property type="component" value="Unassembled WGS sequence"/>
</dbReference>
<evidence type="ECO:0000313" key="2">
    <source>
        <dbReference type="Proteomes" id="UP000184267"/>
    </source>
</evidence>
<protein>
    <submittedName>
        <fullName evidence="1">Uncharacterized protein</fullName>
    </submittedName>
</protein>
<dbReference type="EMBL" id="MNAD01000506">
    <property type="protein sequence ID" value="OJT12224.1"/>
    <property type="molecule type" value="Genomic_DNA"/>
</dbReference>
<dbReference type="OrthoDB" id="16516at2759"/>
<keyword evidence="2" id="KW-1185">Reference proteome</keyword>
<gene>
    <name evidence="1" type="ORF">TRAPUB_11212</name>
</gene>
<proteinExistence type="predicted"/>
<comment type="caution">
    <text evidence="1">The sequence shown here is derived from an EMBL/GenBank/DDBJ whole genome shotgun (WGS) entry which is preliminary data.</text>
</comment>
<name>A0A1M2VX88_TRAPU</name>
<accession>A0A1M2VX88</accession>
<evidence type="ECO:0000313" key="1">
    <source>
        <dbReference type="EMBL" id="OJT12224.1"/>
    </source>
</evidence>
<reference evidence="1 2" key="1">
    <citation type="submission" date="2016-10" db="EMBL/GenBank/DDBJ databases">
        <title>Genome sequence of the basidiomycete white-rot fungus Trametes pubescens.</title>
        <authorList>
            <person name="Makela M.R."/>
            <person name="Granchi Z."/>
            <person name="Peng M."/>
            <person name="De Vries R.P."/>
            <person name="Grigoriev I."/>
            <person name="Riley R."/>
            <person name="Hilden K."/>
        </authorList>
    </citation>
    <scope>NUCLEOTIDE SEQUENCE [LARGE SCALE GENOMIC DNA]</scope>
    <source>
        <strain evidence="1 2">FBCC735</strain>
    </source>
</reference>
<dbReference type="AlphaFoldDB" id="A0A1M2VX88"/>
<sequence>MTSTYRQIPSLTYQRDVSPQPITALSFDPVSDILWSGTNSGHVCAYYTPQGLRGVHYPVGGHYAVKKILATDTSVVACGVTSEGIGSWSKGGVNNWYSK</sequence>
<dbReference type="STRING" id="154538.A0A1M2VX88"/>
<organism evidence="1 2">
    <name type="scientific">Trametes pubescens</name>
    <name type="common">White-rot fungus</name>
    <dbReference type="NCBI Taxonomy" id="154538"/>
    <lineage>
        <taxon>Eukaryota</taxon>
        <taxon>Fungi</taxon>
        <taxon>Dikarya</taxon>
        <taxon>Basidiomycota</taxon>
        <taxon>Agaricomycotina</taxon>
        <taxon>Agaricomycetes</taxon>
        <taxon>Polyporales</taxon>
        <taxon>Polyporaceae</taxon>
        <taxon>Trametes</taxon>
    </lineage>
</organism>
<dbReference type="Gene3D" id="2.130.10.10">
    <property type="entry name" value="YVTN repeat-like/Quinoprotein amine dehydrogenase"/>
    <property type="match status" value="1"/>
</dbReference>
<dbReference type="InterPro" id="IPR015943">
    <property type="entry name" value="WD40/YVTN_repeat-like_dom_sf"/>
</dbReference>